<comment type="caution">
    <text evidence="10">The sequence shown here is derived from an EMBL/GenBank/DDBJ whole genome shotgun (WGS) entry which is preliminary data.</text>
</comment>
<dbReference type="AlphaFoldDB" id="A0A813NKL5"/>
<evidence type="ECO:0000256" key="1">
    <source>
        <dbReference type="ARBA" id="ARBA00001576"/>
    </source>
</evidence>
<dbReference type="Pfam" id="PF01204">
    <property type="entry name" value="Trehalase"/>
    <property type="match status" value="1"/>
</dbReference>
<evidence type="ECO:0000256" key="2">
    <source>
        <dbReference type="ARBA" id="ARBA00005615"/>
    </source>
</evidence>
<keyword evidence="12" id="KW-1185">Reference proteome</keyword>
<evidence type="ECO:0000313" key="11">
    <source>
        <dbReference type="EMBL" id="CAF0747640.1"/>
    </source>
</evidence>
<dbReference type="SUPFAM" id="SSF48208">
    <property type="entry name" value="Six-hairpin glycosidases"/>
    <property type="match status" value="1"/>
</dbReference>
<feature type="signal peptide" evidence="9">
    <location>
        <begin position="1"/>
        <end position="18"/>
    </location>
</feature>
<protein>
    <recommendedName>
        <fullName evidence="4">Trehalase</fullName>
        <ecNumber evidence="3">3.2.1.28</ecNumber>
    </recommendedName>
    <alternativeName>
        <fullName evidence="7">Alpha,alpha-trehalase</fullName>
    </alternativeName>
    <alternativeName>
        <fullName evidence="8">Alpha,alpha-trehalose glucohydrolase</fullName>
    </alternativeName>
</protein>
<accession>A0A813NKL5</accession>
<reference evidence="10" key="1">
    <citation type="submission" date="2021-02" db="EMBL/GenBank/DDBJ databases">
        <authorList>
            <person name="Nowell W R."/>
        </authorList>
    </citation>
    <scope>NUCLEOTIDE SEQUENCE</scope>
</reference>
<proteinExistence type="inferred from homology"/>
<keyword evidence="5" id="KW-0378">Hydrolase</keyword>
<dbReference type="InterPro" id="IPR001661">
    <property type="entry name" value="Glyco_hydro_37"/>
</dbReference>
<sequence>MKILHLFIFCLNILLSIAQSPDKLYGELFQAVQLNRIFPDSKTFCDAIPRDLTPNAIRDLYREENPQPTFNLTSFVLNHFILPNTTTIVHDKWTIEQHCHNLWPLLTRTTKHVTFSSFIDVPHPFVVPGGRFGEFYYWDTYFTMLGLLRSNQNDLINNMLENFAFLIRNMTFIPNGNRYYYEGRSQPPYFSLMTELTKQTDKYKD</sequence>
<dbReference type="InterPro" id="IPR008928">
    <property type="entry name" value="6-hairpin_glycosidase_sf"/>
</dbReference>
<comment type="similarity">
    <text evidence="2">Belongs to the glycosyl hydrolase 37 family.</text>
</comment>
<feature type="chain" id="PRO_5035682507" description="Trehalase" evidence="9">
    <location>
        <begin position="19"/>
        <end position="205"/>
    </location>
</feature>
<evidence type="ECO:0000256" key="9">
    <source>
        <dbReference type="SAM" id="SignalP"/>
    </source>
</evidence>
<evidence type="ECO:0000256" key="4">
    <source>
        <dbReference type="ARBA" id="ARBA00019905"/>
    </source>
</evidence>
<dbReference type="Proteomes" id="UP000663877">
    <property type="component" value="Unassembled WGS sequence"/>
</dbReference>
<dbReference type="GO" id="GO:0004555">
    <property type="term" value="F:alpha,alpha-trehalase activity"/>
    <property type="evidence" value="ECO:0007669"/>
    <property type="project" value="UniProtKB-EC"/>
</dbReference>
<gene>
    <name evidence="10" type="ORF">BJG266_LOCUS1643</name>
    <name evidence="11" type="ORF">QVE165_LOCUS1292</name>
</gene>
<dbReference type="InterPro" id="IPR018232">
    <property type="entry name" value="Glyco_hydro_37_CS"/>
</dbReference>
<evidence type="ECO:0000313" key="13">
    <source>
        <dbReference type="Proteomes" id="UP000663877"/>
    </source>
</evidence>
<dbReference type="GO" id="GO:0005993">
    <property type="term" value="P:trehalose catabolic process"/>
    <property type="evidence" value="ECO:0007669"/>
    <property type="project" value="TreeGrafter"/>
</dbReference>
<dbReference type="PROSITE" id="PS00927">
    <property type="entry name" value="TREHALASE_1"/>
    <property type="match status" value="1"/>
</dbReference>
<keyword evidence="9" id="KW-0732">Signal</keyword>
<dbReference type="OrthoDB" id="3542292at2759"/>
<comment type="catalytic activity">
    <reaction evidence="1">
        <text>alpha,alpha-trehalose + H2O = alpha-D-glucose + beta-D-glucose</text>
        <dbReference type="Rhea" id="RHEA:32675"/>
        <dbReference type="ChEBI" id="CHEBI:15377"/>
        <dbReference type="ChEBI" id="CHEBI:15903"/>
        <dbReference type="ChEBI" id="CHEBI:16551"/>
        <dbReference type="ChEBI" id="CHEBI:17925"/>
        <dbReference type="EC" id="3.2.1.28"/>
    </reaction>
</comment>
<evidence type="ECO:0000256" key="5">
    <source>
        <dbReference type="ARBA" id="ARBA00022801"/>
    </source>
</evidence>
<evidence type="ECO:0000313" key="10">
    <source>
        <dbReference type="EMBL" id="CAF0737873.1"/>
    </source>
</evidence>
<evidence type="ECO:0000256" key="7">
    <source>
        <dbReference type="ARBA" id="ARBA00030473"/>
    </source>
</evidence>
<dbReference type="PANTHER" id="PTHR23403">
    <property type="entry name" value="TREHALASE"/>
    <property type="match status" value="1"/>
</dbReference>
<evidence type="ECO:0000256" key="8">
    <source>
        <dbReference type="ARBA" id="ARBA00031637"/>
    </source>
</evidence>
<dbReference type="Proteomes" id="UP000663832">
    <property type="component" value="Unassembled WGS sequence"/>
</dbReference>
<dbReference type="EMBL" id="CAJNOM010000004">
    <property type="protein sequence ID" value="CAF0747640.1"/>
    <property type="molecule type" value="Genomic_DNA"/>
</dbReference>
<dbReference type="EMBL" id="CAJNOI010000004">
    <property type="protein sequence ID" value="CAF0737873.1"/>
    <property type="molecule type" value="Genomic_DNA"/>
</dbReference>
<dbReference type="Gene3D" id="1.50.10.10">
    <property type="match status" value="1"/>
</dbReference>
<dbReference type="InterPro" id="IPR012341">
    <property type="entry name" value="6hp_glycosidase-like_sf"/>
</dbReference>
<keyword evidence="6" id="KW-0326">Glycosidase</keyword>
<evidence type="ECO:0000313" key="12">
    <source>
        <dbReference type="Proteomes" id="UP000663832"/>
    </source>
</evidence>
<dbReference type="PANTHER" id="PTHR23403:SF1">
    <property type="entry name" value="TREHALASE"/>
    <property type="match status" value="1"/>
</dbReference>
<evidence type="ECO:0000256" key="3">
    <source>
        <dbReference type="ARBA" id="ARBA00012757"/>
    </source>
</evidence>
<evidence type="ECO:0000256" key="6">
    <source>
        <dbReference type="ARBA" id="ARBA00023295"/>
    </source>
</evidence>
<organism evidence="10 13">
    <name type="scientific">Adineta steineri</name>
    <dbReference type="NCBI Taxonomy" id="433720"/>
    <lineage>
        <taxon>Eukaryota</taxon>
        <taxon>Metazoa</taxon>
        <taxon>Spiralia</taxon>
        <taxon>Gnathifera</taxon>
        <taxon>Rotifera</taxon>
        <taxon>Eurotatoria</taxon>
        <taxon>Bdelloidea</taxon>
        <taxon>Adinetida</taxon>
        <taxon>Adinetidae</taxon>
        <taxon>Adineta</taxon>
    </lineage>
</organism>
<name>A0A813NKL5_9BILA</name>
<dbReference type="EC" id="3.2.1.28" evidence="3"/>